<evidence type="ECO:0000313" key="2">
    <source>
        <dbReference type="Proteomes" id="UP000255168"/>
    </source>
</evidence>
<proteinExistence type="predicted"/>
<keyword evidence="1" id="KW-0614">Plasmid</keyword>
<organism evidence="1 2">
    <name type="scientific">Cupriavidus neocaledonicus</name>
    <dbReference type="NCBI Taxonomy" id="1040979"/>
    <lineage>
        <taxon>Bacteria</taxon>
        <taxon>Pseudomonadati</taxon>
        <taxon>Pseudomonadota</taxon>
        <taxon>Betaproteobacteria</taxon>
        <taxon>Burkholderiales</taxon>
        <taxon>Burkholderiaceae</taxon>
        <taxon>Cupriavidus</taxon>
    </lineage>
</organism>
<dbReference type="AlphaFoldDB" id="A0A375HPR9"/>
<reference evidence="1 2" key="1">
    <citation type="submission" date="2018-01" db="EMBL/GenBank/DDBJ databases">
        <authorList>
            <person name="Clerissi C."/>
        </authorList>
    </citation>
    <scope>NUCLEOTIDE SEQUENCE [LARGE SCALE GENOMIC DNA]</scope>
    <source>
        <strain evidence="1">Cupriavidus taiwanensis STM 6160</strain>
        <plasmid evidence="2">ii</plasmid>
    </source>
</reference>
<dbReference type="EMBL" id="LT984807">
    <property type="protein sequence ID" value="SPD58996.1"/>
    <property type="molecule type" value="Genomic_DNA"/>
</dbReference>
<gene>
    <name evidence="1" type="ORF">CBM2607_MP10398</name>
</gene>
<evidence type="ECO:0000313" key="1">
    <source>
        <dbReference type="EMBL" id="SPD58996.1"/>
    </source>
</evidence>
<protein>
    <submittedName>
        <fullName evidence="1">Uncharacterized protein</fullName>
    </submittedName>
</protein>
<name>A0A375HPR9_9BURK</name>
<sequence>MKANVMAGNTLSFFFFLSLP</sequence>
<dbReference type="Proteomes" id="UP000255168">
    <property type="component" value="Plasmid II"/>
</dbReference>
<geneLocation type="plasmid" evidence="2">
    <name>ii</name>
</geneLocation>
<accession>A0A375HPR9</accession>